<proteinExistence type="predicted"/>
<keyword evidence="1" id="KW-1133">Transmembrane helix</keyword>
<evidence type="ECO:0000256" key="1">
    <source>
        <dbReference type="SAM" id="Phobius"/>
    </source>
</evidence>
<feature type="transmembrane region" description="Helical" evidence="1">
    <location>
        <begin position="94"/>
        <end position="118"/>
    </location>
</feature>
<name>A0A383CE20_9ZZZZ</name>
<feature type="transmembrane region" description="Helical" evidence="1">
    <location>
        <begin position="41"/>
        <end position="59"/>
    </location>
</feature>
<dbReference type="EMBL" id="UINC01208188">
    <property type="protein sequence ID" value="SVE30607.1"/>
    <property type="molecule type" value="Genomic_DNA"/>
</dbReference>
<keyword evidence="1" id="KW-0812">Transmembrane</keyword>
<feature type="non-terminal residue" evidence="2">
    <location>
        <position position="127"/>
    </location>
</feature>
<sequence length="127" mass="13526">MRNKILRLVRTWGIGGITGLGTGLSFKLVHDSLTTDNMFDLWELALSLITPLVIGMIIAKCSKYPKSNTIAIAYLTLLIPILGALFGSSGSEPLWQFAALGLVGGLAWSTPFALTAAISKTNSTESN</sequence>
<evidence type="ECO:0008006" key="3">
    <source>
        <dbReference type="Google" id="ProtNLM"/>
    </source>
</evidence>
<accession>A0A383CE20</accession>
<keyword evidence="1" id="KW-0472">Membrane</keyword>
<reference evidence="2" key="1">
    <citation type="submission" date="2018-05" db="EMBL/GenBank/DDBJ databases">
        <authorList>
            <person name="Lanie J.A."/>
            <person name="Ng W.-L."/>
            <person name="Kazmierczak K.M."/>
            <person name="Andrzejewski T.M."/>
            <person name="Davidsen T.M."/>
            <person name="Wayne K.J."/>
            <person name="Tettelin H."/>
            <person name="Glass J.I."/>
            <person name="Rusch D."/>
            <person name="Podicherti R."/>
            <person name="Tsui H.-C.T."/>
            <person name="Winkler M.E."/>
        </authorList>
    </citation>
    <scope>NUCLEOTIDE SEQUENCE</scope>
</reference>
<evidence type="ECO:0000313" key="2">
    <source>
        <dbReference type="EMBL" id="SVE30607.1"/>
    </source>
</evidence>
<feature type="transmembrane region" description="Helical" evidence="1">
    <location>
        <begin position="12"/>
        <end position="29"/>
    </location>
</feature>
<feature type="transmembrane region" description="Helical" evidence="1">
    <location>
        <begin position="71"/>
        <end position="88"/>
    </location>
</feature>
<organism evidence="2">
    <name type="scientific">marine metagenome</name>
    <dbReference type="NCBI Taxonomy" id="408172"/>
    <lineage>
        <taxon>unclassified sequences</taxon>
        <taxon>metagenomes</taxon>
        <taxon>ecological metagenomes</taxon>
    </lineage>
</organism>
<dbReference type="AlphaFoldDB" id="A0A383CE20"/>
<protein>
    <recommendedName>
        <fullName evidence="3">Major facilitator superfamily (MFS) profile domain-containing protein</fullName>
    </recommendedName>
</protein>
<gene>
    <name evidence="2" type="ORF">METZ01_LOCUS483461</name>
</gene>